<evidence type="ECO:0000313" key="2">
    <source>
        <dbReference type="Proteomes" id="UP001152749"/>
    </source>
</evidence>
<dbReference type="Proteomes" id="UP001152749">
    <property type="component" value="Chromosome"/>
</dbReference>
<accession>A0A9W4TIQ9</accession>
<gene>
    <name evidence="1" type="ORF">TRV642_2795</name>
</gene>
<dbReference type="KEGG" id="fcs:TRV642_2795"/>
<name>A0A9W4TIQ9_9FLAO</name>
<sequence length="270" mass="31145">MTTIASFVSISDAKKKTLSMISDSRISWTTDEKPDIVVNKYDFSQKIFKIEDTLDIFGYCGDSLFCLSNISQIISYLRSSVDYREADAIEKRRNIIYSLIEDSINNYPGHEIRQSFRVYWNSIFGEELYSFKFFYKKNTGKFDVTQLEIPEKTGLVFKDGSGETFYGNELSTYYPSSEPTSRFFFKALVDVIEKEHDSKTGGPPQMACLNHFKKSITSVSILYKSKYYLNGVHDIYSSNGENVEFRDTDFNFLTPEGKTRNNYTGSFPKK</sequence>
<organism evidence="1 2">
    <name type="scientific">Flavobacterium collinsii</name>
    <dbReference type="NCBI Taxonomy" id="1114861"/>
    <lineage>
        <taxon>Bacteria</taxon>
        <taxon>Pseudomonadati</taxon>
        <taxon>Bacteroidota</taxon>
        <taxon>Flavobacteriia</taxon>
        <taxon>Flavobacteriales</taxon>
        <taxon>Flavobacteriaceae</taxon>
        <taxon>Flavobacterium</taxon>
    </lineage>
</organism>
<dbReference type="RefSeq" id="WP_263360487.1">
    <property type="nucleotide sequence ID" value="NZ_OX336425.1"/>
</dbReference>
<proteinExistence type="predicted"/>
<dbReference type="EMBL" id="OX336425">
    <property type="protein sequence ID" value="CAI2767642.1"/>
    <property type="molecule type" value="Genomic_DNA"/>
</dbReference>
<protein>
    <submittedName>
        <fullName evidence="1">Uncharacterized protein</fullName>
    </submittedName>
</protein>
<evidence type="ECO:0000313" key="1">
    <source>
        <dbReference type="EMBL" id="CAI2767642.1"/>
    </source>
</evidence>
<dbReference type="AlphaFoldDB" id="A0A9W4TIQ9"/>
<reference evidence="1" key="1">
    <citation type="submission" date="2022-09" db="EMBL/GenBank/DDBJ databases">
        <authorList>
            <person name="Duchaud E."/>
        </authorList>
    </citation>
    <scope>NUCLEOTIDE SEQUENCE</scope>
    <source>
        <strain evidence="1">TRV642</strain>
    </source>
</reference>